<dbReference type="InterPro" id="IPR000577">
    <property type="entry name" value="Carb_kinase_FGGY"/>
</dbReference>
<protein>
    <submittedName>
        <fullName evidence="6">Xylulokinase</fullName>
    </submittedName>
</protein>
<dbReference type="CDD" id="cd07805">
    <property type="entry name" value="ASKHA_NBD_FGGY_CvXK-like"/>
    <property type="match status" value="1"/>
</dbReference>
<evidence type="ECO:0000313" key="6">
    <source>
        <dbReference type="EMBL" id="PXW83385.1"/>
    </source>
</evidence>
<accession>A0A2V3VTQ2</accession>
<proteinExistence type="inferred from homology"/>
<dbReference type="EMBL" id="QJJQ01000016">
    <property type="protein sequence ID" value="PXW83385.1"/>
    <property type="molecule type" value="Genomic_DNA"/>
</dbReference>
<evidence type="ECO:0000256" key="3">
    <source>
        <dbReference type="ARBA" id="ARBA00022777"/>
    </source>
</evidence>
<feature type="domain" description="Carbohydrate kinase FGGY C-terminal" evidence="5">
    <location>
        <begin position="310"/>
        <end position="464"/>
    </location>
</feature>
<dbReference type="InterPro" id="IPR043129">
    <property type="entry name" value="ATPase_NBD"/>
</dbReference>
<evidence type="ECO:0000259" key="5">
    <source>
        <dbReference type="Pfam" id="PF02782"/>
    </source>
</evidence>
<feature type="domain" description="Carbohydrate kinase FGGY N-terminal" evidence="4">
    <location>
        <begin position="30"/>
        <end position="265"/>
    </location>
</feature>
<evidence type="ECO:0000256" key="1">
    <source>
        <dbReference type="ARBA" id="ARBA00009156"/>
    </source>
</evidence>
<organism evidence="6 7">
    <name type="scientific">Pseudogracilibacillus auburnensis</name>
    <dbReference type="NCBI Taxonomy" id="1494959"/>
    <lineage>
        <taxon>Bacteria</taxon>
        <taxon>Bacillati</taxon>
        <taxon>Bacillota</taxon>
        <taxon>Bacilli</taxon>
        <taxon>Bacillales</taxon>
        <taxon>Bacillaceae</taxon>
        <taxon>Pseudogracilibacillus</taxon>
    </lineage>
</organism>
<dbReference type="InterPro" id="IPR018485">
    <property type="entry name" value="FGGY_C"/>
</dbReference>
<keyword evidence="3 6" id="KW-0418">Kinase</keyword>
<dbReference type="InterPro" id="IPR018484">
    <property type="entry name" value="FGGY_N"/>
</dbReference>
<dbReference type="PANTHER" id="PTHR43095">
    <property type="entry name" value="SUGAR KINASE"/>
    <property type="match status" value="1"/>
</dbReference>
<dbReference type="InterPro" id="IPR050406">
    <property type="entry name" value="FGGY_Carb_Kinase"/>
</dbReference>
<dbReference type="PANTHER" id="PTHR43095:SF5">
    <property type="entry name" value="XYLULOSE KINASE"/>
    <property type="match status" value="1"/>
</dbReference>
<keyword evidence="2" id="KW-0808">Transferase</keyword>
<dbReference type="Proteomes" id="UP000247978">
    <property type="component" value="Unassembled WGS sequence"/>
</dbReference>
<evidence type="ECO:0000256" key="2">
    <source>
        <dbReference type="ARBA" id="ARBA00022679"/>
    </source>
</evidence>
<dbReference type="GO" id="GO:0005975">
    <property type="term" value="P:carbohydrate metabolic process"/>
    <property type="evidence" value="ECO:0007669"/>
    <property type="project" value="InterPro"/>
</dbReference>
<evidence type="ECO:0000313" key="7">
    <source>
        <dbReference type="Proteomes" id="UP000247978"/>
    </source>
</evidence>
<dbReference type="SUPFAM" id="SSF53067">
    <property type="entry name" value="Actin-like ATPase domain"/>
    <property type="match status" value="2"/>
</dbReference>
<comment type="similarity">
    <text evidence="1">Belongs to the FGGY kinase family.</text>
</comment>
<dbReference type="PIRSF" id="PIRSF000538">
    <property type="entry name" value="GlpK"/>
    <property type="match status" value="1"/>
</dbReference>
<gene>
    <name evidence="6" type="ORF">DFR56_11664</name>
</gene>
<dbReference type="GO" id="GO:0016301">
    <property type="term" value="F:kinase activity"/>
    <property type="evidence" value="ECO:0007669"/>
    <property type="project" value="UniProtKB-KW"/>
</dbReference>
<evidence type="ECO:0000259" key="4">
    <source>
        <dbReference type="Pfam" id="PF00370"/>
    </source>
</evidence>
<name>A0A2V3VTQ2_9BACI</name>
<dbReference type="Gene3D" id="3.30.420.40">
    <property type="match status" value="2"/>
</dbReference>
<dbReference type="Pfam" id="PF02782">
    <property type="entry name" value="FGGY_C"/>
    <property type="match status" value="1"/>
</dbReference>
<keyword evidence="7" id="KW-1185">Reference proteome</keyword>
<dbReference type="Pfam" id="PF00370">
    <property type="entry name" value="FGGY_N"/>
    <property type="match status" value="1"/>
</dbReference>
<comment type="caution">
    <text evidence="6">The sequence shown here is derived from an EMBL/GenBank/DDBJ whole genome shotgun (WGS) entry which is preliminary data.</text>
</comment>
<dbReference type="AlphaFoldDB" id="A0A2V3VTQ2"/>
<reference evidence="6 7" key="1">
    <citation type="submission" date="2018-05" db="EMBL/GenBank/DDBJ databases">
        <title>Genomic Encyclopedia of Type Strains, Phase IV (KMG-IV): sequencing the most valuable type-strain genomes for metagenomic binning, comparative biology and taxonomic classification.</title>
        <authorList>
            <person name="Goeker M."/>
        </authorList>
    </citation>
    <scope>NUCLEOTIDE SEQUENCE [LARGE SCALE GENOMIC DNA]</scope>
    <source>
        <strain evidence="6 7">DSM 28556</strain>
    </source>
</reference>
<sequence>MKANDIVYYSYDDMLTFLSWEGAEMMNESYIISFDCGTSAVKATLVNFQGEICSVSTESYPLLNPKAGWAEQNPEDYWDAVSITTKKAIQQLGVQKEQVKGIVFGTQWKGIIPLDEDDNVLYHNIIWLDGRAKEQAEKLNRKLNTDVMHQQEYWPRLMWVKENLPDIYEKTDQFLEVNSYLKFKATGVKAVDLTNNLVYAKKESLQTYYNKILEAADLNIDKFPPLVLPTEKVGELTNEAAKQLGLLEGTPVFGGCGDIPAVAIGAGCSSMGSNHIYLGSSGWFCTLTKDRKNKDGELYQSFDKDNELTIYAIQSAGLTFDWGIKQFYKMEKEKYGDDIYHFITKDIEDVTPGSENLIATPWIHGELSPLSKNAKAVFLNITNQHDRRHFMAAIMEGICYMLRWKIEHYINETGHTIDSIRVVGGGASSDIWMQMMANILKIPVHVPENPRHAGSIGTAYCALIGLGVCQNFDESTERIQIEKVFHFNAAYENRYDKLFHVFKKIYPSLEDIYDTLNDSEDKNA</sequence>